<dbReference type="InterPro" id="IPR036055">
    <property type="entry name" value="LDL_receptor-like_sf"/>
</dbReference>
<evidence type="ECO:0000256" key="1">
    <source>
        <dbReference type="ARBA" id="ARBA00022387"/>
    </source>
</evidence>
<protein>
    <recommendedName>
        <fullName evidence="1">Glucosidase 2 subunit beta</fullName>
    </recommendedName>
</protein>
<dbReference type="PROSITE" id="PS00018">
    <property type="entry name" value="EF_HAND_1"/>
    <property type="match status" value="1"/>
</dbReference>
<dbReference type="InterPro" id="IPR028146">
    <property type="entry name" value="PRKCSH_N"/>
</dbReference>
<reference evidence="9 10" key="1">
    <citation type="journal article" date="2007" name="Science">
        <title>Sea anemone genome reveals ancestral eumetazoan gene repertoire and genomic organization.</title>
        <authorList>
            <person name="Putnam N.H."/>
            <person name="Srivastava M."/>
            <person name="Hellsten U."/>
            <person name="Dirks B."/>
            <person name="Chapman J."/>
            <person name="Salamov A."/>
            <person name="Terry A."/>
            <person name="Shapiro H."/>
            <person name="Lindquist E."/>
            <person name="Kapitonov V.V."/>
            <person name="Jurka J."/>
            <person name="Genikhovich G."/>
            <person name="Grigoriev I.V."/>
            <person name="Lucas S.M."/>
            <person name="Steele R.E."/>
            <person name="Finnerty J.R."/>
            <person name="Technau U."/>
            <person name="Martindale M.Q."/>
            <person name="Rokhsar D.S."/>
        </authorList>
    </citation>
    <scope>NUCLEOTIDE SEQUENCE [LARGE SCALE GENOMIC DNA]</scope>
    <source>
        <strain evidence="10">CH2 X CH6</strain>
    </source>
</reference>
<accession>A7SJQ2</accession>
<dbReference type="InterPro" id="IPR036607">
    <property type="entry name" value="PRKCSH"/>
</dbReference>
<dbReference type="PROSITE" id="PS50068">
    <property type="entry name" value="LDLRA_2"/>
    <property type="match status" value="1"/>
</dbReference>
<evidence type="ECO:0000256" key="2">
    <source>
        <dbReference type="ARBA" id="ARBA00022729"/>
    </source>
</evidence>
<evidence type="ECO:0000259" key="8">
    <source>
        <dbReference type="PROSITE" id="PS51914"/>
    </source>
</evidence>
<evidence type="ECO:0000256" key="7">
    <source>
        <dbReference type="SAM" id="MobiDB-lite"/>
    </source>
</evidence>
<organism evidence="9 10">
    <name type="scientific">Nematostella vectensis</name>
    <name type="common">Starlet sea anemone</name>
    <dbReference type="NCBI Taxonomy" id="45351"/>
    <lineage>
        <taxon>Eukaryota</taxon>
        <taxon>Metazoa</taxon>
        <taxon>Cnidaria</taxon>
        <taxon>Anthozoa</taxon>
        <taxon>Hexacorallia</taxon>
        <taxon>Actiniaria</taxon>
        <taxon>Edwardsiidae</taxon>
        <taxon>Nematostella</taxon>
    </lineage>
</organism>
<dbReference type="InterPro" id="IPR002172">
    <property type="entry name" value="LDrepeatLR_classA_rpt"/>
</dbReference>
<gene>
    <name evidence="9" type="ORF">NEMVEDRAFT_v1g245724</name>
</gene>
<feature type="compositionally biased region" description="Basic and acidic residues" evidence="7">
    <location>
        <begin position="286"/>
        <end position="310"/>
    </location>
</feature>
<dbReference type="HOGENOM" id="CLU_016834_1_0_1"/>
<comment type="caution">
    <text evidence="5">Lacks conserved residue(s) required for the propagation of feature annotation.</text>
</comment>
<dbReference type="PROSITE" id="PS51914">
    <property type="entry name" value="MRH"/>
    <property type="match status" value="1"/>
</dbReference>
<dbReference type="InterPro" id="IPR018247">
    <property type="entry name" value="EF_Hand_1_Ca_BS"/>
</dbReference>
<dbReference type="KEGG" id="nve:5507521"/>
<keyword evidence="6" id="KW-0175">Coiled coil</keyword>
<evidence type="ECO:0000256" key="4">
    <source>
        <dbReference type="ARBA" id="ARBA00023157"/>
    </source>
</evidence>
<dbReference type="InParanoid" id="A7SJQ2"/>
<proteinExistence type="predicted"/>
<dbReference type="Proteomes" id="UP000001593">
    <property type="component" value="Unassembled WGS sequence"/>
</dbReference>
<dbReference type="GO" id="GO:0017177">
    <property type="term" value="C:glucosidase II complex"/>
    <property type="evidence" value="ECO:0000318"/>
    <property type="project" value="GO_Central"/>
</dbReference>
<evidence type="ECO:0000313" key="10">
    <source>
        <dbReference type="Proteomes" id="UP000001593"/>
    </source>
</evidence>
<keyword evidence="3" id="KW-0256">Endoplasmic reticulum</keyword>
<feature type="domain" description="MRH" evidence="8">
    <location>
        <begin position="423"/>
        <end position="523"/>
    </location>
</feature>
<dbReference type="AlphaFoldDB" id="A7SJQ2"/>
<sequence>MAAACGAKNGVYLLLFTTIVSRLGSALTLRGVAITKLPFYDSSKDFTCLDGSLTIPFSSVNDDYCDCNDGSDEPGTAACPNGQFHCTNAGYRPKNYPSSRVNDGICDCCDGSDEYDGKVNCPDTCKELYKQEFEKRRHEIELAKQGYAKKQEFSQDGINKKTERKKKLEDLRLQLEQKKQVVAELQATKDKVEAVEKEAKDKHDKEWEETKAKILAERAHNAAVAAFKLLDTDNSGSLTSMELMVNPYMDKEYTAEEARELLGGTDETDVDRFAKDLWTTFKDKYGVKQEEKPIDASPPEDKPPTDEHPTETPVDPHPTPPSIDDTIDDDADLPEVGDDDDDEGDDLKDEAAARASDSKQEEEPVKPEYDEETKAKITDADNARKEFDAADIAKRDIEREIGDIEKKLNIDFGEHEEFAALYGNCFEFRDREYLYKLCPFDRATQEPKDGGASTSIGNWGEWNGSPYKYSRMKYSDGQNCWNGPNRSTQVILSCGPDNEVTSVSEPSRCEYQMEFKTPAACQHHEDILHQEL</sequence>
<feature type="coiled-coil region" evidence="6">
    <location>
        <begin position="158"/>
        <end position="205"/>
    </location>
</feature>
<evidence type="ECO:0000256" key="6">
    <source>
        <dbReference type="SAM" id="Coils"/>
    </source>
</evidence>
<dbReference type="Gene3D" id="4.10.400.10">
    <property type="entry name" value="Low-density Lipoprotein Receptor"/>
    <property type="match status" value="2"/>
</dbReference>
<dbReference type="PANTHER" id="PTHR12630">
    <property type="entry name" value="N-LINKED OLIGOSACCHARIDE PROCESSING"/>
    <property type="match status" value="1"/>
</dbReference>
<dbReference type="PhylomeDB" id="A7SJQ2"/>
<dbReference type="PANTHER" id="PTHR12630:SF1">
    <property type="entry name" value="GLUCOSIDASE 2 SUBUNIT BETA"/>
    <property type="match status" value="1"/>
</dbReference>
<evidence type="ECO:0000256" key="3">
    <source>
        <dbReference type="ARBA" id="ARBA00022824"/>
    </source>
</evidence>
<dbReference type="SUPFAM" id="SSF50911">
    <property type="entry name" value="Mannose 6-phosphate receptor domain"/>
    <property type="match status" value="1"/>
</dbReference>
<evidence type="ECO:0000313" key="9">
    <source>
        <dbReference type="EMBL" id="EDO36083.1"/>
    </source>
</evidence>
<dbReference type="InterPro" id="IPR039794">
    <property type="entry name" value="Gtb1-like"/>
</dbReference>
<dbReference type="STRING" id="45351.A7SJQ2"/>
<feature type="compositionally biased region" description="Acidic residues" evidence="7">
    <location>
        <begin position="325"/>
        <end position="348"/>
    </location>
</feature>
<feature type="region of interest" description="Disordered" evidence="7">
    <location>
        <begin position="286"/>
        <end position="376"/>
    </location>
</feature>
<dbReference type="OrthoDB" id="28322at2759"/>
<keyword evidence="4" id="KW-1015">Disulfide bond</keyword>
<dbReference type="EMBL" id="DS469679">
    <property type="protein sequence ID" value="EDO36083.1"/>
    <property type="molecule type" value="Genomic_DNA"/>
</dbReference>
<dbReference type="InterPro" id="IPR044865">
    <property type="entry name" value="MRH_dom"/>
</dbReference>
<name>A7SJQ2_NEMVE</name>
<keyword evidence="10" id="KW-1185">Reference proteome</keyword>
<dbReference type="Pfam" id="PF13015">
    <property type="entry name" value="PRKCSH_1"/>
    <property type="match status" value="1"/>
</dbReference>
<dbReference type="OMA" id="YENGQHC"/>
<dbReference type="GO" id="GO:0006491">
    <property type="term" value="P:N-glycan processing"/>
    <property type="evidence" value="ECO:0000318"/>
    <property type="project" value="GO_Central"/>
</dbReference>
<dbReference type="InterPro" id="IPR009011">
    <property type="entry name" value="Man6P_isomerase_rcpt-bd_dom_sf"/>
</dbReference>
<keyword evidence="2" id="KW-0732">Signal</keyword>
<dbReference type="Pfam" id="PF12999">
    <property type="entry name" value="PRKCSH-like"/>
    <property type="match status" value="1"/>
</dbReference>
<dbReference type="Gene3D" id="2.70.130.10">
    <property type="entry name" value="Mannose-6-phosphate receptor binding domain"/>
    <property type="match status" value="1"/>
</dbReference>
<dbReference type="eggNOG" id="KOG2397">
    <property type="taxonomic scope" value="Eukaryota"/>
</dbReference>
<dbReference type="CDD" id="cd00112">
    <property type="entry name" value="LDLa"/>
    <property type="match status" value="1"/>
</dbReference>
<feature type="compositionally biased region" description="Basic and acidic residues" evidence="7">
    <location>
        <begin position="349"/>
        <end position="376"/>
    </location>
</feature>
<evidence type="ECO:0000256" key="5">
    <source>
        <dbReference type="PROSITE-ProRule" id="PRU00124"/>
    </source>
</evidence>